<dbReference type="EMBL" id="JBAMMX010000028">
    <property type="protein sequence ID" value="KAK6911298.1"/>
    <property type="molecule type" value="Genomic_DNA"/>
</dbReference>
<organism evidence="1 2">
    <name type="scientific">Dillenia turbinata</name>
    <dbReference type="NCBI Taxonomy" id="194707"/>
    <lineage>
        <taxon>Eukaryota</taxon>
        <taxon>Viridiplantae</taxon>
        <taxon>Streptophyta</taxon>
        <taxon>Embryophyta</taxon>
        <taxon>Tracheophyta</taxon>
        <taxon>Spermatophyta</taxon>
        <taxon>Magnoliopsida</taxon>
        <taxon>eudicotyledons</taxon>
        <taxon>Gunneridae</taxon>
        <taxon>Pentapetalae</taxon>
        <taxon>Dilleniales</taxon>
        <taxon>Dilleniaceae</taxon>
        <taxon>Dillenia</taxon>
    </lineage>
</organism>
<evidence type="ECO:0000313" key="2">
    <source>
        <dbReference type="Proteomes" id="UP001370490"/>
    </source>
</evidence>
<sequence length="159" mass="17591">MGKWFKQVTKVGLSAKVVDRQQVHRTIPKEDLLHLFEFSDEENAAMLPGFGQEYGLAMDQHLNGEIGNHLKQKFTLSSRGCTLDNGEFAKQTSTTGTKPGCTTVCGECAQELSLEIFKKNGRLFDGINGPYFLSLRISLSLDDVRSMQPQPCHPSAAEV</sequence>
<comment type="caution">
    <text evidence="1">The sequence shown here is derived from an EMBL/GenBank/DDBJ whole genome shotgun (WGS) entry which is preliminary data.</text>
</comment>
<proteinExistence type="predicted"/>
<accession>A0AAN8YVK6</accession>
<keyword evidence="2" id="KW-1185">Reference proteome</keyword>
<reference evidence="1 2" key="1">
    <citation type="submission" date="2023-12" db="EMBL/GenBank/DDBJ databases">
        <title>A high-quality genome assembly for Dillenia turbinata (Dilleniales).</title>
        <authorList>
            <person name="Chanderbali A."/>
        </authorList>
    </citation>
    <scope>NUCLEOTIDE SEQUENCE [LARGE SCALE GENOMIC DNA]</scope>
    <source>
        <strain evidence="1">LSX21</strain>
        <tissue evidence="1">Leaf</tissue>
    </source>
</reference>
<evidence type="ECO:0000313" key="1">
    <source>
        <dbReference type="EMBL" id="KAK6911298.1"/>
    </source>
</evidence>
<dbReference type="Proteomes" id="UP001370490">
    <property type="component" value="Unassembled WGS sequence"/>
</dbReference>
<name>A0AAN8YVK6_9MAGN</name>
<protein>
    <submittedName>
        <fullName evidence="1">Uncharacterized protein</fullName>
    </submittedName>
</protein>
<gene>
    <name evidence="1" type="ORF">RJ641_023391</name>
</gene>
<dbReference type="AlphaFoldDB" id="A0AAN8YVK6"/>